<dbReference type="GO" id="GO:0009002">
    <property type="term" value="F:serine-type D-Ala-D-Ala carboxypeptidase activity"/>
    <property type="evidence" value="ECO:0007669"/>
    <property type="project" value="UniProtKB-EC"/>
</dbReference>
<evidence type="ECO:0000313" key="5">
    <source>
        <dbReference type="EMBL" id="MYN16863.1"/>
    </source>
</evidence>
<accession>A0A845HHJ7</accession>
<evidence type="ECO:0000256" key="4">
    <source>
        <dbReference type="SAM" id="SignalP"/>
    </source>
</evidence>
<gene>
    <name evidence="5" type="primary">dacB</name>
    <name evidence="5" type="ORF">GTP81_08870</name>
</gene>
<evidence type="ECO:0000256" key="2">
    <source>
        <dbReference type="ARBA" id="ARBA00022801"/>
    </source>
</evidence>
<dbReference type="Pfam" id="PF02113">
    <property type="entry name" value="Peptidase_S13"/>
    <property type="match status" value="2"/>
</dbReference>
<feature type="chain" id="PRO_5032613137" evidence="4">
    <location>
        <begin position="19"/>
        <end position="573"/>
    </location>
</feature>
<dbReference type="Proteomes" id="UP000484875">
    <property type="component" value="Unassembled WGS sequence"/>
</dbReference>
<proteinExistence type="inferred from homology"/>
<dbReference type="AlphaFoldDB" id="A0A845HHJ7"/>
<feature type="signal peptide" evidence="4">
    <location>
        <begin position="1"/>
        <end position="18"/>
    </location>
</feature>
<dbReference type="PANTHER" id="PTHR30023">
    <property type="entry name" value="D-ALANYL-D-ALANINE CARBOXYPEPTIDASE"/>
    <property type="match status" value="1"/>
</dbReference>
<dbReference type="Gene3D" id="3.40.710.10">
    <property type="entry name" value="DD-peptidase/beta-lactamase superfamily"/>
    <property type="match status" value="1"/>
</dbReference>
<reference evidence="5 6" key="1">
    <citation type="submission" date="2019-12" db="EMBL/GenBank/DDBJ databases">
        <title>Novel species isolated from a subtropical stream in China.</title>
        <authorList>
            <person name="Lu H."/>
        </authorList>
    </citation>
    <scope>NUCLEOTIDE SEQUENCE [LARGE SCALE GENOMIC DNA]</scope>
    <source>
        <strain evidence="5 6">FT107W</strain>
    </source>
</reference>
<dbReference type="EMBL" id="WWCV01000012">
    <property type="protein sequence ID" value="MYN16863.1"/>
    <property type="molecule type" value="Genomic_DNA"/>
</dbReference>
<organism evidence="5 6">
    <name type="scientific">Duganella vulcania</name>
    <dbReference type="NCBI Taxonomy" id="2692166"/>
    <lineage>
        <taxon>Bacteria</taxon>
        <taxon>Pseudomonadati</taxon>
        <taxon>Pseudomonadota</taxon>
        <taxon>Betaproteobacteria</taxon>
        <taxon>Burkholderiales</taxon>
        <taxon>Oxalobacteraceae</taxon>
        <taxon>Telluria group</taxon>
        <taxon>Duganella</taxon>
    </lineage>
</organism>
<feature type="region of interest" description="Disordered" evidence="3">
    <location>
        <begin position="284"/>
        <end position="332"/>
    </location>
</feature>
<comment type="caution">
    <text evidence="5">The sequence shown here is derived from an EMBL/GenBank/DDBJ whole genome shotgun (WGS) entry which is preliminary data.</text>
</comment>
<dbReference type="GO" id="GO:0006508">
    <property type="term" value="P:proteolysis"/>
    <property type="evidence" value="ECO:0007669"/>
    <property type="project" value="InterPro"/>
</dbReference>
<protein>
    <submittedName>
        <fullName evidence="5">D-alanyl-D-alanine carboxypeptidase/D-alanyl-D-alanine-endopeptidase</fullName>
        <ecNumber evidence="5">3.4.16.4</ecNumber>
    </submittedName>
</protein>
<keyword evidence="4" id="KW-0732">Signal</keyword>
<keyword evidence="2 5" id="KW-0378">Hydrolase</keyword>
<evidence type="ECO:0000256" key="3">
    <source>
        <dbReference type="SAM" id="MobiDB-lite"/>
    </source>
</evidence>
<dbReference type="NCBIfam" id="TIGR00666">
    <property type="entry name" value="PBP4"/>
    <property type="match status" value="1"/>
</dbReference>
<dbReference type="InterPro" id="IPR000667">
    <property type="entry name" value="Peptidase_S13"/>
</dbReference>
<keyword evidence="5" id="KW-0121">Carboxypeptidase</keyword>
<comment type="similarity">
    <text evidence="1">Belongs to the peptidase S13 family.</text>
</comment>
<evidence type="ECO:0000256" key="1">
    <source>
        <dbReference type="ARBA" id="ARBA00006096"/>
    </source>
</evidence>
<dbReference type="PRINTS" id="PR00922">
    <property type="entry name" value="DADACBPTASE3"/>
</dbReference>
<keyword evidence="5" id="KW-0645">Protease</keyword>
<sequence length="573" mass="60098">MFRRLILAALIAAGTAHAADLPEPISALLQAAHIAPEGAGIVVLRGDTTLVSHNAQQSMQPASTMKLFTTMTALEQLGPAFRARTEFRTSAELVNGVLQGDLILRGGGDVDLNEDVLLHMLQALRNQGIRKIKGDVLLDRQLFQPARPDVGQPPFDEYPWAYYNVIPDALLTNTNLLKVEMRSTGNKLGLVMMPEMEKVGIRSEMKLIDAPCGSWEAGWRSPGVARSGDKIEVVLHGSFPKNCIKSTSVDVMDHHDYLERLLRATWRKLGGSISGEVREADAAATATTAATATPTATVTTSPGSSAMPASPDSDASPAANADAPSAAAATPAPAAATPTAAVAAPTAATTAPGAATPAPAAAPATRLLAEHVSRPLPEMLRDINKFSDNTLARTVFLMLGSLQADPVLGSRPLPPDGSAASTPMRAETAIRAWLQAQRIDANGLVFDNGSGLSRTERATPAQLAGVLQAGLKSLWMPEFLSSLPIAATDGTMRKRLKDSPAALRARIKTGSLKSVIAIAGYVTDANNQPCVVVAILNDEHVANGAGRTVLDGVIDWVARSGASYIPGNPSSTR</sequence>
<dbReference type="PANTHER" id="PTHR30023:SF0">
    <property type="entry name" value="PENICILLIN-SENSITIVE CARBOXYPEPTIDASE A"/>
    <property type="match status" value="1"/>
</dbReference>
<dbReference type="EC" id="3.4.16.4" evidence="5"/>
<dbReference type="InterPro" id="IPR012338">
    <property type="entry name" value="Beta-lactam/transpept-like"/>
</dbReference>
<dbReference type="Gene3D" id="3.50.80.20">
    <property type="entry name" value="D-Ala-D-Ala carboxypeptidase C, peptidase S13"/>
    <property type="match status" value="1"/>
</dbReference>
<dbReference type="RefSeq" id="WP_161089543.1">
    <property type="nucleotide sequence ID" value="NZ_WWCV01000012.1"/>
</dbReference>
<keyword evidence="6" id="KW-1185">Reference proteome</keyword>
<evidence type="ECO:0000313" key="6">
    <source>
        <dbReference type="Proteomes" id="UP000484875"/>
    </source>
</evidence>
<name>A0A845HHJ7_9BURK</name>
<dbReference type="GO" id="GO:0000270">
    <property type="term" value="P:peptidoglycan metabolic process"/>
    <property type="evidence" value="ECO:0007669"/>
    <property type="project" value="TreeGrafter"/>
</dbReference>
<dbReference type="SUPFAM" id="SSF56601">
    <property type="entry name" value="beta-lactamase/transpeptidase-like"/>
    <property type="match status" value="1"/>
</dbReference>